<accession>A0A0D8J5N8</accession>
<name>A0A0D8J5N8_9BACT</name>
<evidence type="ECO:0000313" key="2">
    <source>
        <dbReference type="EMBL" id="KJF41831.1"/>
    </source>
</evidence>
<dbReference type="OrthoDB" id="9805479at2"/>
<keyword evidence="1" id="KW-0813">Transport</keyword>
<organism evidence="2 3">
    <name type="scientific">Draconibacterium sediminis</name>
    <dbReference type="NCBI Taxonomy" id="1544798"/>
    <lineage>
        <taxon>Bacteria</taxon>
        <taxon>Pseudomonadati</taxon>
        <taxon>Bacteroidota</taxon>
        <taxon>Bacteroidia</taxon>
        <taxon>Marinilabiliales</taxon>
        <taxon>Prolixibacteraceae</taxon>
        <taxon>Draconibacterium</taxon>
    </lineage>
</organism>
<feature type="transmembrane region" description="Helical" evidence="1">
    <location>
        <begin position="85"/>
        <end position="104"/>
    </location>
</feature>
<sequence length="234" mass="27032">MQNEILWLAMLLANFLLIILAYRLFGKWGLVMWIPISVIVANIQVIQTVELFGLVATLGNIVYATSFLVTDILSENYGKEEAKKAVWIGFFSLISMTLLMNLALEFLPLEGDEFAGISHEATSTIFSLMPRIAIASLAAYLLSQRHDVWAYHFWKKRFSKDHQIWLRNNLSTMVSQLIDSVVFVAIAFWGVYEWPVLIEILLTTYFLKWIVAAADTPFVYWGKKIYKSNRFWME</sequence>
<keyword evidence="1" id="KW-0812">Transmembrane</keyword>
<comment type="subcellular location">
    <subcellularLocation>
        <location evidence="1">Cell membrane</location>
        <topology evidence="1">Multi-pass membrane protein</topology>
    </subcellularLocation>
</comment>
<dbReference type="InterPro" id="IPR003744">
    <property type="entry name" value="YhhQ"/>
</dbReference>
<keyword evidence="1" id="KW-1133">Transmembrane helix</keyword>
<proteinExistence type="inferred from homology"/>
<feature type="transmembrane region" description="Helical" evidence="1">
    <location>
        <begin position="196"/>
        <end position="221"/>
    </location>
</feature>
<dbReference type="PANTHER" id="PTHR34300:SF2">
    <property type="entry name" value="QUEUOSINE PRECURSOR TRANSPORTER-RELATED"/>
    <property type="match status" value="1"/>
</dbReference>
<keyword evidence="3" id="KW-1185">Reference proteome</keyword>
<comment type="similarity">
    <text evidence="1">Belongs to the vitamin uptake transporter (VUT/ECF) (TC 2.A.88) family. Q precursor transporter subfamily.</text>
</comment>
<evidence type="ECO:0000313" key="3">
    <source>
        <dbReference type="Proteomes" id="UP000032544"/>
    </source>
</evidence>
<comment type="caution">
    <text evidence="2">The sequence shown here is derived from an EMBL/GenBank/DDBJ whole genome shotgun (WGS) entry which is preliminary data.</text>
</comment>
<protein>
    <recommendedName>
        <fullName evidence="1">Probable queuosine precursor transporter</fullName>
        <shortName evidence="1">Q precursor transporter</shortName>
    </recommendedName>
</protein>
<dbReference type="GO" id="GO:0022857">
    <property type="term" value="F:transmembrane transporter activity"/>
    <property type="evidence" value="ECO:0007669"/>
    <property type="project" value="UniProtKB-UniRule"/>
</dbReference>
<feature type="transmembrane region" description="Helical" evidence="1">
    <location>
        <begin position="6"/>
        <end position="25"/>
    </location>
</feature>
<reference evidence="2 3" key="1">
    <citation type="submission" date="2014-09" db="EMBL/GenBank/DDBJ databases">
        <title>Draft Genome Sequence of Draconibacterium sp. JN14CK-3.</title>
        <authorList>
            <person name="Dong C."/>
            <person name="Lai Q."/>
            <person name="Shao Z."/>
        </authorList>
    </citation>
    <scope>NUCLEOTIDE SEQUENCE [LARGE SCALE GENOMIC DNA]</scope>
    <source>
        <strain evidence="2 3">JN14CK-3</strain>
    </source>
</reference>
<dbReference type="Proteomes" id="UP000032544">
    <property type="component" value="Unassembled WGS sequence"/>
</dbReference>
<dbReference type="PANTHER" id="PTHR34300">
    <property type="entry name" value="QUEUOSINE PRECURSOR TRANSPORTER-RELATED"/>
    <property type="match status" value="1"/>
</dbReference>
<dbReference type="NCBIfam" id="TIGR00697">
    <property type="entry name" value="queuosine precursor transporter"/>
    <property type="match status" value="1"/>
</dbReference>
<keyword evidence="1" id="KW-0472">Membrane</keyword>
<dbReference type="HAMAP" id="MF_02088">
    <property type="entry name" value="Q_prec_transport"/>
    <property type="match status" value="1"/>
</dbReference>
<evidence type="ECO:0000256" key="1">
    <source>
        <dbReference type="HAMAP-Rule" id="MF_02088"/>
    </source>
</evidence>
<dbReference type="RefSeq" id="WP_045033502.1">
    <property type="nucleotide sequence ID" value="NZ_JRHC01000008.1"/>
</dbReference>
<feature type="transmembrane region" description="Helical" evidence="1">
    <location>
        <begin position="124"/>
        <end position="143"/>
    </location>
</feature>
<dbReference type="PATRIC" id="fig|1544798.3.peg.4801"/>
<dbReference type="Pfam" id="PF02592">
    <property type="entry name" value="Vut_1"/>
    <property type="match status" value="1"/>
</dbReference>
<dbReference type="AlphaFoldDB" id="A0A0D8J5N8"/>
<dbReference type="EMBL" id="JRHC01000008">
    <property type="protein sequence ID" value="KJF41831.1"/>
    <property type="molecule type" value="Genomic_DNA"/>
</dbReference>
<feature type="transmembrane region" description="Helical" evidence="1">
    <location>
        <begin position="30"/>
        <end position="46"/>
    </location>
</feature>
<feature type="transmembrane region" description="Helical" evidence="1">
    <location>
        <begin position="52"/>
        <end position="73"/>
    </location>
</feature>
<gene>
    <name evidence="2" type="ORF">LH29_23115</name>
</gene>
<comment type="function">
    <text evidence="1">Involved in the import of queuosine (Q) precursors, required for Q precursor salvage.</text>
</comment>
<dbReference type="GO" id="GO:0005886">
    <property type="term" value="C:plasma membrane"/>
    <property type="evidence" value="ECO:0007669"/>
    <property type="project" value="UniProtKB-SubCell"/>
</dbReference>
<dbReference type="STRING" id="1544798.LH29_23115"/>
<feature type="transmembrane region" description="Helical" evidence="1">
    <location>
        <begin position="164"/>
        <end position="190"/>
    </location>
</feature>
<keyword evidence="1" id="KW-1003">Cell membrane</keyword>